<proteinExistence type="predicted"/>
<dbReference type="Proteomes" id="UP000567885">
    <property type="component" value="Unassembled WGS sequence"/>
</dbReference>
<keyword evidence="5" id="KW-1185">Reference proteome</keyword>
<feature type="region of interest" description="Disordered" evidence="2">
    <location>
        <begin position="223"/>
        <end position="245"/>
    </location>
</feature>
<dbReference type="InterPro" id="IPR036864">
    <property type="entry name" value="Zn2-C6_fun-type_DNA-bd_sf"/>
</dbReference>
<feature type="compositionally biased region" description="Low complexity" evidence="2">
    <location>
        <begin position="228"/>
        <end position="242"/>
    </location>
</feature>
<dbReference type="CDD" id="cd00067">
    <property type="entry name" value="GAL4"/>
    <property type="match status" value="1"/>
</dbReference>
<dbReference type="SUPFAM" id="SSF57701">
    <property type="entry name" value="Zn2/Cys6 DNA-binding domain"/>
    <property type="match status" value="1"/>
</dbReference>
<dbReference type="InterPro" id="IPR001138">
    <property type="entry name" value="Zn2Cys6_DnaBD"/>
</dbReference>
<organism evidence="4 5">
    <name type="scientific">Fusarium heterosporum</name>
    <dbReference type="NCBI Taxonomy" id="42747"/>
    <lineage>
        <taxon>Eukaryota</taxon>
        <taxon>Fungi</taxon>
        <taxon>Dikarya</taxon>
        <taxon>Ascomycota</taxon>
        <taxon>Pezizomycotina</taxon>
        <taxon>Sordariomycetes</taxon>
        <taxon>Hypocreomycetidae</taxon>
        <taxon>Hypocreales</taxon>
        <taxon>Nectriaceae</taxon>
        <taxon>Fusarium</taxon>
        <taxon>Fusarium heterosporum species complex</taxon>
    </lineage>
</organism>
<keyword evidence="1" id="KW-0539">Nucleus</keyword>
<dbReference type="AlphaFoldDB" id="A0A8H5SU27"/>
<dbReference type="PROSITE" id="PS00463">
    <property type="entry name" value="ZN2_CY6_FUNGAL_1"/>
    <property type="match status" value="1"/>
</dbReference>
<accession>A0A8H5SU27</accession>
<dbReference type="Gene3D" id="4.10.240.10">
    <property type="entry name" value="Zn(2)-C6 fungal-type DNA-binding domain"/>
    <property type="match status" value="1"/>
</dbReference>
<dbReference type="PROSITE" id="PS50048">
    <property type="entry name" value="ZN2_CY6_FUNGAL_2"/>
    <property type="match status" value="1"/>
</dbReference>
<dbReference type="GO" id="GO:0000981">
    <property type="term" value="F:DNA-binding transcription factor activity, RNA polymerase II-specific"/>
    <property type="evidence" value="ECO:0007669"/>
    <property type="project" value="InterPro"/>
</dbReference>
<feature type="domain" description="Zn(2)-C6 fungal-type" evidence="3">
    <location>
        <begin position="15"/>
        <end position="46"/>
    </location>
</feature>
<dbReference type="GO" id="GO:0008270">
    <property type="term" value="F:zinc ion binding"/>
    <property type="evidence" value="ECO:0007669"/>
    <property type="project" value="InterPro"/>
</dbReference>
<sequence length="387" mass="43265">MHTPSTPHPSQVRSSCERCRRQKLRCSRGVGPSTSCARCTRLGLTCQPGLQRRVGRPPKKDSADVVLHNTVPSADDMQFIQDLLNDSATLNLDPFCMYTPESLPFPMDTWPAVQELDPPTFEQKVIFPGAKLFETLSKLNADVYRGWEFVAQFANTFQMKAFICEDHNMKTGYQNIQLVLKSTQEFLVVLKTLHRQLGTRTVLCQGRRPHTNRMVRALTADTVPEPPFSSTGGTTPTTGSATPQPPPVFDSSTMFLVISCYAQLTKHLEFVLKIILNSISDPYQDLIESAPMSFADVPLIEPSTQFVLFSEMIGHVMNQINLLMGLPSSWSSKSAWTGLMTCQRYRDMLNVELGAVEDGCTTRPNKVLEINTVTKGILQEFSMMGIY</sequence>
<evidence type="ECO:0000313" key="4">
    <source>
        <dbReference type="EMBL" id="KAF5657643.1"/>
    </source>
</evidence>
<comment type="caution">
    <text evidence="4">The sequence shown here is derived from an EMBL/GenBank/DDBJ whole genome shotgun (WGS) entry which is preliminary data.</text>
</comment>
<evidence type="ECO:0000313" key="5">
    <source>
        <dbReference type="Proteomes" id="UP000567885"/>
    </source>
</evidence>
<name>A0A8H5SU27_FUSHE</name>
<reference evidence="4 5" key="1">
    <citation type="submission" date="2020-05" db="EMBL/GenBank/DDBJ databases">
        <title>Identification and distribution of gene clusters putatively required for synthesis of sphingolipid metabolism inhibitors in phylogenetically diverse species of the filamentous fungus Fusarium.</title>
        <authorList>
            <person name="Kim H.-S."/>
            <person name="Busman M."/>
            <person name="Brown D.W."/>
            <person name="Divon H."/>
            <person name="Uhlig S."/>
            <person name="Proctor R.H."/>
        </authorList>
    </citation>
    <scope>NUCLEOTIDE SEQUENCE [LARGE SCALE GENOMIC DNA]</scope>
    <source>
        <strain evidence="4 5">NRRL 20693</strain>
    </source>
</reference>
<dbReference type="EMBL" id="JAAGWQ010000274">
    <property type="protein sequence ID" value="KAF5657643.1"/>
    <property type="molecule type" value="Genomic_DNA"/>
</dbReference>
<evidence type="ECO:0000256" key="2">
    <source>
        <dbReference type="SAM" id="MobiDB-lite"/>
    </source>
</evidence>
<evidence type="ECO:0000256" key="1">
    <source>
        <dbReference type="ARBA" id="ARBA00023242"/>
    </source>
</evidence>
<evidence type="ECO:0000259" key="3">
    <source>
        <dbReference type="PROSITE" id="PS50048"/>
    </source>
</evidence>
<gene>
    <name evidence="4" type="ORF">FHETE_10318</name>
</gene>
<dbReference type="OrthoDB" id="4222821at2759"/>
<protein>
    <recommendedName>
        <fullName evidence="3">Zn(2)-C6 fungal-type domain-containing protein</fullName>
    </recommendedName>
</protein>
<dbReference type="Pfam" id="PF00172">
    <property type="entry name" value="Zn_clus"/>
    <property type="match status" value="1"/>
</dbReference>